<dbReference type="KEGG" id="nvn:NVIE_014870"/>
<dbReference type="EMBL" id="CP007536">
    <property type="protein sequence ID" value="AIC15728.1"/>
    <property type="molecule type" value="Genomic_DNA"/>
</dbReference>
<gene>
    <name evidence="1" type="ORF">NVIE_014870</name>
</gene>
<dbReference type="Proteomes" id="UP000027093">
    <property type="component" value="Chromosome"/>
</dbReference>
<proteinExistence type="predicted"/>
<dbReference type="STRING" id="926571.NVIE_014870"/>
<dbReference type="OrthoDB" id="8533at2157"/>
<dbReference type="GeneID" id="74946751"/>
<name>A0A060HJN0_9ARCH</name>
<sequence length="173" mass="20653">MPSQGYATIGLKPAILAKLQQITDEYYPGMFLPSALIILMNEIKRGYYTVDTCAIKEDFGGRYTSLTIRSDVKAWLDENFEKYKEEYNRRYRANSFTQFASYFMLNMFESKAKSQNFIVKLKESDFRWLEEEYQKRKQEYRQKYSVFTFDQFADIFLKDLLDRVSEAKRVLSL</sequence>
<dbReference type="HOGENOM" id="CLU_1544250_0_0_2"/>
<dbReference type="RefSeq" id="WP_075054672.1">
    <property type="nucleotide sequence ID" value="NZ_CP007536.1"/>
</dbReference>
<protein>
    <submittedName>
        <fullName evidence="1">Uncharacterized protein</fullName>
    </submittedName>
</protein>
<dbReference type="AlphaFoldDB" id="A0A060HJN0"/>
<accession>A0A060HJN0</accession>
<evidence type="ECO:0000313" key="1">
    <source>
        <dbReference type="EMBL" id="AIC15728.1"/>
    </source>
</evidence>
<evidence type="ECO:0000313" key="2">
    <source>
        <dbReference type="Proteomes" id="UP000027093"/>
    </source>
</evidence>
<keyword evidence="2" id="KW-1185">Reference proteome</keyword>
<reference evidence="1 2" key="1">
    <citation type="journal article" date="2014" name="Int. J. Syst. Evol. Microbiol.">
        <title>Nitrososphaera viennensis gen. nov., sp. nov., an aerobic and mesophilic, ammonia-oxidizing archaeon from soil and a member of the archaeal phylum Thaumarchaeota.</title>
        <authorList>
            <person name="Stieglmeier M."/>
            <person name="Klingl A."/>
            <person name="Alves R.J."/>
            <person name="Rittmann S.K."/>
            <person name="Melcher M."/>
            <person name="Leisch N."/>
            <person name="Schleper C."/>
        </authorList>
    </citation>
    <scope>NUCLEOTIDE SEQUENCE [LARGE SCALE GENOMIC DNA]</scope>
    <source>
        <strain evidence="1">EN76</strain>
    </source>
</reference>
<organism evidence="1 2">
    <name type="scientific">Nitrososphaera viennensis EN76</name>
    <dbReference type="NCBI Taxonomy" id="926571"/>
    <lineage>
        <taxon>Archaea</taxon>
        <taxon>Nitrososphaerota</taxon>
        <taxon>Nitrososphaeria</taxon>
        <taxon>Nitrososphaerales</taxon>
        <taxon>Nitrososphaeraceae</taxon>
        <taxon>Nitrososphaera</taxon>
    </lineage>
</organism>